<dbReference type="VEuPathDB" id="FungiDB:RhiirFUN_026916"/>
<dbReference type="EMBL" id="LLXJ01001949">
    <property type="protein sequence ID" value="PKC00179.1"/>
    <property type="molecule type" value="Genomic_DNA"/>
</dbReference>
<dbReference type="PANTHER" id="PTHR32344">
    <property type="entry name" value="U1-TYPE DOMAIN-CONTAINING PROTEIN"/>
    <property type="match status" value="1"/>
</dbReference>
<dbReference type="VEuPathDB" id="FungiDB:FUN_018193"/>
<dbReference type="VEuPathDB" id="FungiDB:FUN_016378"/>
<dbReference type="GO" id="GO:0006357">
    <property type="term" value="P:regulation of transcription by RNA polymerase II"/>
    <property type="evidence" value="ECO:0007669"/>
    <property type="project" value="InterPro"/>
</dbReference>
<dbReference type="PANTHER" id="PTHR32344:SF1">
    <property type="entry name" value="U1-TYPE DOMAIN-CONTAINING PROTEIN"/>
    <property type="match status" value="1"/>
</dbReference>
<dbReference type="GO" id="GO:0003690">
    <property type="term" value="F:double-stranded DNA binding"/>
    <property type="evidence" value="ECO:0007669"/>
    <property type="project" value="InterPro"/>
</dbReference>
<dbReference type="VEuPathDB" id="FungiDB:RhiirA1_401099"/>
<gene>
    <name evidence="1" type="ORF">RhiirA5_428575</name>
</gene>
<evidence type="ECO:0008006" key="3">
    <source>
        <dbReference type="Google" id="ProtNLM"/>
    </source>
</evidence>
<dbReference type="InterPro" id="IPR012337">
    <property type="entry name" value="RNaseH-like_sf"/>
</dbReference>
<sequence>MSSKRQKTSAVTVHTRVKDYNGVFRADNGLLFCNYCDLSIEWKHKSTIDAHCASKKHESQRKIFETKEQTKSQQTLQTTLLSIESKNEVIEDLIEAFANADIPLEKVNILLPFFKKHLKEGGAIPQAPTLRQLYLPRVFNKHVNTLKTIFDSKPVCIIMDESSDDCARSVVNTLFTYRSHTKLVSVDFLEQVNNSTIAQTLLPILHSYNIPLNFPQLFLSDSAAYMKKCYRDVLKPIMPQLIHLPCPAHILNLIGETWRDFPKFSLLKTFLAKVKDSFVKSPARKARYITHLCMNGITSPCKIPLPNKTRWNSWFKMVFYTKEYLQYWLDFYRIEHENDPRHETISEIYSILQNSQQQGIITIYTNFISIYAKAFVQDLDFFQQQKKPVFPFVETRLENLTAYLESNRTAAHFGIELDEIITRLRFNPPEFYPIFQAAFEVAYKKYELHIPNHPTRSLFRAARVFDPKYMHIGNIQRHSIYQYSVINELNNPSNNLVHEWGIYCGLEFDGSVDESKLDVYWNNLTTRLPILSQIAFDYIWLPISSCATMSDIDAFDSVNQVSAQTITLQPIQDQLEKFLQDHLQDTGNSAFLDDNYDYEFFLESLDDSTTMFHITCKLLPNSLIINILNKEIYGFDFDLLK</sequence>
<comment type="caution">
    <text evidence="1">The sequence shown here is derived from an EMBL/GenBank/DDBJ whole genome shotgun (WGS) entry which is preliminary data.</text>
</comment>
<accession>A0A2N0P032</accession>
<dbReference type="GO" id="GO:0005634">
    <property type="term" value="C:nucleus"/>
    <property type="evidence" value="ECO:0007669"/>
    <property type="project" value="InterPro"/>
</dbReference>
<name>A0A2N0P032_9GLOM</name>
<dbReference type="InterPro" id="IPR033375">
    <property type="entry name" value="Cggbp1"/>
</dbReference>
<dbReference type="SUPFAM" id="SSF53098">
    <property type="entry name" value="Ribonuclease H-like"/>
    <property type="match status" value="1"/>
</dbReference>
<reference evidence="1 2" key="1">
    <citation type="submission" date="2016-04" db="EMBL/GenBank/DDBJ databases">
        <title>Genome analyses suggest a sexual origin of heterokaryosis in a supposedly ancient asexual fungus.</title>
        <authorList>
            <person name="Ropars J."/>
            <person name="Sedzielewska K."/>
            <person name="Noel J."/>
            <person name="Charron P."/>
            <person name="Farinelli L."/>
            <person name="Marton T."/>
            <person name="Kruger M."/>
            <person name="Pelin A."/>
            <person name="Brachmann A."/>
            <person name="Corradi N."/>
        </authorList>
    </citation>
    <scope>NUCLEOTIDE SEQUENCE [LARGE SCALE GENOMIC DNA]</scope>
    <source>
        <strain evidence="1 2">A5</strain>
    </source>
</reference>
<proteinExistence type="predicted"/>
<organism evidence="1 2">
    <name type="scientific">Rhizophagus irregularis</name>
    <dbReference type="NCBI Taxonomy" id="588596"/>
    <lineage>
        <taxon>Eukaryota</taxon>
        <taxon>Fungi</taxon>
        <taxon>Fungi incertae sedis</taxon>
        <taxon>Mucoromycota</taxon>
        <taxon>Glomeromycotina</taxon>
        <taxon>Glomeromycetes</taxon>
        <taxon>Glomerales</taxon>
        <taxon>Glomeraceae</taxon>
        <taxon>Rhizophagus</taxon>
    </lineage>
</organism>
<evidence type="ECO:0000313" key="2">
    <source>
        <dbReference type="Proteomes" id="UP000232722"/>
    </source>
</evidence>
<evidence type="ECO:0000313" key="1">
    <source>
        <dbReference type="EMBL" id="PKC00179.1"/>
    </source>
</evidence>
<dbReference type="Proteomes" id="UP000232722">
    <property type="component" value="Unassembled WGS sequence"/>
</dbReference>
<dbReference type="VEuPathDB" id="FungiDB:RhiirA1_461619"/>
<dbReference type="VEuPathDB" id="FungiDB:RhiirFUN_010472"/>
<dbReference type="AlphaFoldDB" id="A0A2N0P032"/>
<protein>
    <recommendedName>
        <fullName evidence="3">Transcription factor e2f6</fullName>
    </recommendedName>
</protein>
<reference evidence="1 2" key="2">
    <citation type="submission" date="2017-09" db="EMBL/GenBank/DDBJ databases">
        <title>Extensive intraspecific genome diversity in a model arbuscular mycorrhizal fungus.</title>
        <authorList>
            <person name="Chen E.C."/>
            <person name="Morin E."/>
            <person name="Beaudet D."/>
            <person name="Noel J."/>
            <person name="Ndikumana S."/>
            <person name="Charron P."/>
            <person name="St-Onge C."/>
            <person name="Giorgi J."/>
            <person name="Grigoriev I.V."/>
            <person name="Roux C."/>
            <person name="Martin F.M."/>
            <person name="Corradi N."/>
        </authorList>
    </citation>
    <scope>NUCLEOTIDE SEQUENCE [LARGE SCALE GENOMIC DNA]</scope>
    <source>
        <strain evidence="1 2">A5</strain>
    </source>
</reference>